<proteinExistence type="predicted"/>
<protein>
    <submittedName>
        <fullName evidence="1">Uncharacterized protein</fullName>
    </submittedName>
</protein>
<accession>A0A6J5L1S2</accession>
<evidence type="ECO:0000313" key="1">
    <source>
        <dbReference type="EMBL" id="CAB4127266.1"/>
    </source>
</evidence>
<dbReference type="EMBL" id="LR796208">
    <property type="protein sequence ID" value="CAB4127266.1"/>
    <property type="molecule type" value="Genomic_DNA"/>
</dbReference>
<organism evidence="1">
    <name type="scientific">uncultured Caudovirales phage</name>
    <dbReference type="NCBI Taxonomy" id="2100421"/>
    <lineage>
        <taxon>Viruses</taxon>
        <taxon>Duplodnaviria</taxon>
        <taxon>Heunggongvirae</taxon>
        <taxon>Uroviricota</taxon>
        <taxon>Caudoviricetes</taxon>
        <taxon>Peduoviridae</taxon>
        <taxon>Maltschvirus</taxon>
        <taxon>Maltschvirus maltsch</taxon>
    </lineage>
</organism>
<gene>
    <name evidence="1" type="ORF">UFOVP84_101</name>
</gene>
<reference evidence="1" key="1">
    <citation type="submission" date="2020-04" db="EMBL/GenBank/DDBJ databases">
        <authorList>
            <person name="Chiriac C."/>
            <person name="Salcher M."/>
            <person name="Ghai R."/>
            <person name="Kavagutti S V."/>
        </authorList>
    </citation>
    <scope>NUCLEOTIDE SEQUENCE</scope>
</reference>
<name>A0A6J5L1S2_9CAUD</name>
<sequence length="52" mass="6478">MEQRYYELYDLSQQDGYELTIEEREEFNLVCSELLKDIMIQNQDIFIRLKDR</sequence>